<name>A0AAW1EBH7_ZOAVI</name>
<keyword evidence="2" id="KW-1185">Reference proteome</keyword>
<accession>A0AAW1EBH7</accession>
<organism evidence="1 2">
    <name type="scientific">Zoarces viviparus</name>
    <name type="common">Viviparous eelpout</name>
    <name type="synonym">Blennius viviparus</name>
    <dbReference type="NCBI Taxonomy" id="48416"/>
    <lineage>
        <taxon>Eukaryota</taxon>
        <taxon>Metazoa</taxon>
        <taxon>Chordata</taxon>
        <taxon>Craniata</taxon>
        <taxon>Vertebrata</taxon>
        <taxon>Euteleostomi</taxon>
        <taxon>Actinopterygii</taxon>
        <taxon>Neopterygii</taxon>
        <taxon>Teleostei</taxon>
        <taxon>Neoteleostei</taxon>
        <taxon>Acanthomorphata</taxon>
        <taxon>Eupercaria</taxon>
        <taxon>Perciformes</taxon>
        <taxon>Cottioidei</taxon>
        <taxon>Zoarcales</taxon>
        <taxon>Zoarcidae</taxon>
        <taxon>Zoarcinae</taxon>
        <taxon>Zoarces</taxon>
    </lineage>
</organism>
<protein>
    <submittedName>
        <fullName evidence="1">Uncharacterized protein</fullName>
    </submittedName>
</protein>
<dbReference type="Proteomes" id="UP001488805">
    <property type="component" value="Unassembled WGS sequence"/>
</dbReference>
<proteinExistence type="predicted"/>
<dbReference type="EMBL" id="JBCEZU010000434">
    <property type="protein sequence ID" value="KAK9519518.1"/>
    <property type="molecule type" value="Genomic_DNA"/>
</dbReference>
<reference evidence="1 2" key="1">
    <citation type="journal article" date="2024" name="Genome Biol. Evol.">
        <title>Chromosome-level genome assembly of the viviparous eelpout Zoarces viviparus.</title>
        <authorList>
            <person name="Fuhrmann N."/>
            <person name="Brasseur M.V."/>
            <person name="Bakowski C.E."/>
            <person name="Podsiadlowski L."/>
            <person name="Prost S."/>
            <person name="Krehenwinkel H."/>
            <person name="Mayer C."/>
        </authorList>
    </citation>
    <scope>NUCLEOTIDE SEQUENCE [LARGE SCALE GENOMIC DNA]</scope>
    <source>
        <strain evidence="1">NO-MEL_2022_Ind0_liver</strain>
    </source>
</reference>
<dbReference type="PANTHER" id="PTHR34828:SF1">
    <property type="entry name" value="TESTIS-EXPRESSED PROTEIN 45"/>
    <property type="match status" value="1"/>
</dbReference>
<gene>
    <name evidence="1" type="ORF">VZT92_022244</name>
</gene>
<evidence type="ECO:0000313" key="2">
    <source>
        <dbReference type="Proteomes" id="UP001488805"/>
    </source>
</evidence>
<dbReference type="PANTHER" id="PTHR34828">
    <property type="entry name" value="TESTIS-EXPRESSED PROTEIN 45"/>
    <property type="match status" value="1"/>
</dbReference>
<dbReference type="AlphaFoldDB" id="A0AAW1EBH7"/>
<dbReference type="InterPro" id="IPR028001">
    <property type="entry name" value="SAXO5"/>
</dbReference>
<sequence>MQTDPGEVAFLTTPSQKLRPQPFQTLPSPIRQKEAKKKIAHLEKLPESTYEASFFPHRHCPVVKAGPKNLVKGFPSFKWDRRCPIYVTHHNATFQGAWGTAAKPVEQQGCSVVLGDPVKIVERETSHAASFRWPAACRPPVVAERLKVNLKHYSQNSWSTTSREDFCYRKLADPVVLIKSDNNISSVPKGDTDEKRNKERLTFTTNRISFESPPPGVGRRGAWKEDLSGFLWIISTSAPPTGKTAKPLILQCPGNSQFCTYFVIK</sequence>
<comment type="caution">
    <text evidence="1">The sequence shown here is derived from an EMBL/GenBank/DDBJ whole genome shotgun (WGS) entry which is preliminary data.</text>
</comment>
<evidence type="ECO:0000313" key="1">
    <source>
        <dbReference type="EMBL" id="KAK9519518.1"/>
    </source>
</evidence>